<name>A0A2A6RLF0_9CHLR</name>
<dbReference type="EMBL" id="NQWI01000019">
    <property type="protein sequence ID" value="PDW03897.1"/>
    <property type="molecule type" value="Genomic_DNA"/>
</dbReference>
<keyword evidence="2" id="KW-1185">Reference proteome</keyword>
<accession>A0A2A6RLF0</accession>
<gene>
    <name evidence="1" type="ORF">CJ255_06500</name>
</gene>
<proteinExistence type="predicted"/>
<evidence type="ECO:0000313" key="1">
    <source>
        <dbReference type="EMBL" id="PDW03897.1"/>
    </source>
</evidence>
<protein>
    <recommendedName>
        <fullName evidence="3">Methyltransferase</fullName>
    </recommendedName>
</protein>
<comment type="caution">
    <text evidence="1">The sequence shown here is derived from an EMBL/GenBank/DDBJ whole genome shotgun (WGS) entry which is preliminary data.</text>
</comment>
<dbReference type="InterPro" id="IPR029063">
    <property type="entry name" value="SAM-dependent_MTases_sf"/>
</dbReference>
<dbReference type="Proteomes" id="UP000220527">
    <property type="component" value="Unassembled WGS sequence"/>
</dbReference>
<reference evidence="2" key="1">
    <citation type="submission" date="2017-08" db="EMBL/GenBank/DDBJ databases">
        <authorList>
            <person name="Grouzdev D.S."/>
            <person name="Gaisin V.A."/>
            <person name="Rysina M.S."/>
            <person name="Gorlenko V.M."/>
        </authorList>
    </citation>
    <scope>NUCLEOTIDE SEQUENCE [LARGE SCALE GENOMIC DNA]</scope>
    <source>
        <strain evidence="2">Kir15-3F</strain>
    </source>
</reference>
<dbReference type="Gene3D" id="3.40.50.150">
    <property type="entry name" value="Vaccinia Virus protein VP39"/>
    <property type="match status" value="1"/>
</dbReference>
<dbReference type="AlphaFoldDB" id="A0A2A6RLF0"/>
<organism evidence="1 2">
    <name type="scientific">Candidatus Viridilinea mediisalina</name>
    <dbReference type="NCBI Taxonomy" id="2024553"/>
    <lineage>
        <taxon>Bacteria</taxon>
        <taxon>Bacillati</taxon>
        <taxon>Chloroflexota</taxon>
        <taxon>Chloroflexia</taxon>
        <taxon>Chloroflexales</taxon>
        <taxon>Chloroflexineae</taxon>
        <taxon>Oscillochloridaceae</taxon>
        <taxon>Candidatus Viridilinea</taxon>
    </lineage>
</organism>
<dbReference type="SUPFAM" id="SSF53335">
    <property type="entry name" value="S-adenosyl-L-methionine-dependent methyltransferases"/>
    <property type="match status" value="1"/>
</dbReference>
<sequence length="260" mass="29688">MIHMQKQRPIRATGWRLARHALFTFNNRRLSQHLAPEKRTSLAHLHQTITRMRLPSGQMRLPGWLTPREQQTLYALAYLLPGPILEIGSWLGRSTACLASGIRDSTQAKTLVAVDLKLKPEYFRPYADKIGFFYPSTSDLPLAVVDKEDFTRNVEPIIRAPGGSRQVLRENLTNLDLIDLVHVVICDFRDAPVLPYRLVFCDVTHDPIEIERNIPDMAHLLAPGTILACHDIDATNEKCLHKLLPFRYSFMRDSLFVGEL</sequence>
<evidence type="ECO:0008006" key="3">
    <source>
        <dbReference type="Google" id="ProtNLM"/>
    </source>
</evidence>
<dbReference type="RefSeq" id="WP_097643281.1">
    <property type="nucleotide sequence ID" value="NZ_NQWI01000019.1"/>
</dbReference>
<evidence type="ECO:0000313" key="2">
    <source>
        <dbReference type="Proteomes" id="UP000220527"/>
    </source>
</evidence>
<dbReference type="Pfam" id="PF13578">
    <property type="entry name" value="Methyltransf_24"/>
    <property type="match status" value="1"/>
</dbReference>
<dbReference type="OrthoDB" id="9770457at2"/>